<organism evidence="1 2">
    <name type="scientific">Chryseobacterium paridis</name>
    <dbReference type="NCBI Taxonomy" id="2800328"/>
    <lineage>
        <taxon>Bacteria</taxon>
        <taxon>Pseudomonadati</taxon>
        <taxon>Bacteroidota</taxon>
        <taxon>Flavobacteriia</taxon>
        <taxon>Flavobacteriales</taxon>
        <taxon>Weeksellaceae</taxon>
        <taxon>Chryseobacterium group</taxon>
        <taxon>Chryseobacterium</taxon>
    </lineage>
</organism>
<name>A0ABS1FZD6_9FLAO</name>
<sequence>MEEKIVNIPELQFECYFLGNSWKVVRENNIQNINSNLFYGYPFYIIFEHIKIVTEQLGIVISKYGKSLSDFFPIELILKDMIRNKQGYWLNLGIDFIIEMDYLNESIVEILVETKNDRYFTQELRHKIRKIVLLNNYEY</sequence>
<dbReference type="RefSeq" id="WP_200247873.1">
    <property type="nucleotide sequence ID" value="NZ_JAENHK010000010.1"/>
</dbReference>
<dbReference type="Proteomes" id="UP000628669">
    <property type="component" value="Unassembled WGS sequence"/>
</dbReference>
<accession>A0ABS1FZD6</accession>
<evidence type="ECO:0000313" key="2">
    <source>
        <dbReference type="Proteomes" id="UP000628669"/>
    </source>
</evidence>
<keyword evidence="2" id="KW-1185">Reference proteome</keyword>
<comment type="caution">
    <text evidence="1">The sequence shown here is derived from an EMBL/GenBank/DDBJ whole genome shotgun (WGS) entry which is preliminary data.</text>
</comment>
<reference evidence="2" key="1">
    <citation type="submission" date="2021-01" db="EMBL/GenBank/DDBJ databases">
        <title>Genome public.</title>
        <authorList>
            <person name="Liu C."/>
            <person name="Sun Q."/>
        </authorList>
    </citation>
    <scope>NUCLEOTIDE SEQUENCE [LARGE SCALE GENOMIC DNA]</scope>
    <source>
        <strain evidence="2">YIM B02567</strain>
    </source>
</reference>
<evidence type="ECO:0000313" key="1">
    <source>
        <dbReference type="EMBL" id="MBK1897573.1"/>
    </source>
</evidence>
<dbReference type="EMBL" id="JAENHK010000010">
    <property type="protein sequence ID" value="MBK1897573.1"/>
    <property type="molecule type" value="Genomic_DNA"/>
</dbReference>
<proteinExistence type="predicted"/>
<gene>
    <name evidence="1" type="ORF">JHL15_17540</name>
</gene>
<protein>
    <submittedName>
        <fullName evidence="1">Uncharacterized protein</fullName>
    </submittedName>
</protein>